<reference evidence="2 3" key="1">
    <citation type="submission" date="2019-02" db="EMBL/GenBank/DDBJ databases">
        <title>Deep-cultivation of Planctomycetes and their phenomic and genomic characterization uncovers novel biology.</title>
        <authorList>
            <person name="Wiegand S."/>
            <person name="Jogler M."/>
            <person name="Boedeker C."/>
            <person name="Pinto D."/>
            <person name="Vollmers J."/>
            <person name="Rivas-Marin E."/>
            <person name="Kohn T."/>
            <person name="Peeters S.H."/>
            <person name="Heuer A."/>
            <person name="Rast P."/>
            <person name="Oberbeckmann S."/>
            <person name="Bunk B."/>
            <person name="Jeske O."/>
            <person name="Meyerdierks A."/>
            <person name="Storesund J.E."/>
            <person name="Kallscheuer N."/>
            <person name="Luecker S."/>
            <person name="Lage O.M."/>
            <person name="Pohl T."/>
            <person name="Merkel B.J."/>
            <person name="Hornburger P."/>
            <person name="Mueller R.-W."/>
            <person name="Bruemmer F."/>
            <person name="Labrenz M."/>
            <person name="Spormann A.M."/>
            <person name="Op den Camp H."/>
            <person name="Overmann J."/>
            <person name="Amann R."/>
            <person name="Jetten M.S.M."/>
            <person name="Mascher T."/>
            <person name="Medema M.H."/>
            <person name="Devos D.P."/>
            <person name="Kaster A.-K."/>
            <person name="Ovreas L."/>
            <person name="Rohde M."/>
            <person name="Galperin M.Y."/>
            <person name="Jogler C."/>
        </authorList>
    </citation>
    <scope>NUCLEOTIDE SEQUENCE [LARGE SCALE GENOMIC DNA]</scope>
    <source>
        <strain evidence="2 3">Pan265</strain>
    </source>
</reference>
<dbReference type="GO" id="GO:0046872">
    <property type="term" value="F:metal ion binding"/>
    <property type="evidence" value="ECO:0007669"/>
    <property type="project" value="UniProtKB-UniRule"/>
</dbReference>
<protein>
    <recommendedName>
        <fullName evidence="1">Tagaturonate/fructuronate epimerase</fullName>
        <shortName evidence="1">D-TagA/D-FruA epimerase</shortName>
        <ecNumber evidence="1">5.1.2.7</ecNumber>
    </recommendedName>
</protein>
<feature type="active site" description="Proton acceptor" evidence="1">
    <location>
        <position position="84"/>
    </location>
</feature>
<comment type="cofactor">
    <cofactor evidence="1">
        <name>a divalent metal cation</name>
        <dbReference type="ChEBI" id="CHEBI:60240"/>
    </cofactor>
</comment>
<name>A0A518BWY8_9BACT</name>
<sequence length="436" mass="48542">MTTHLLPQTLGLEPSFGFGDRLGLATQGHVAALTQRGGPIRGIFAQQSIRELARTARQPDEVMAAATLGLRHADFDQPWGADADHLKTTADAERMLAAGFTFFTIDPSDFVDQQADHDETRVLDAKFDAVREQLAWHEHYVGRVVEIPNGPGFELDEQTVRRAIVKYGRAIEHAVGLANYIHEAARHAGRTVELEISVDETDQPTTVPEHFIIADRLRVCGTTIASLAPRFVGELEKGIDYKGDVEHLTKTLTDHAAIAEHLGPYKLSLHSGSDKLSMYQPFAQATRGRFHVKTAGTSYLEALRVVARHDPKSFREIITFSRSHYNEDRATYHVSATLNDAPPVEDVRDDTDLERLYLERWDEVPEGVGFNAPGRQILHCTFGSVLCDQRLGTILRQTIQAHPQTYTKVLTEHFVRHLKPLVAGIRSAGTTSPRRA</sequence>
<comment type="catalytic activity">
    <reaction evidence="1">
        <text>keto-D-tagaturonate = keto-D-fructuronate</text>
        <dbReference type="Rhea" id="RHEA:51656"/>
        <dbReference type="ChEBI" id="CHEBI:17886"/>
        <dbReference type="ChEBI" id="CHEBI:59881"/>
        <dbReference type="EC" id="5.1.2.7"/>
    </reaction>
</comment>
<keyword evidence="1" id="KW-0413">Isomerase</keyword>
<keyword evidence="1" id="KW-0479">Metal-binding</keyword>
<feature type="active site" description="Proton donor" evidence="1">
    <location>
        <position position="195"/>
    </location>
</feature>
<accession>A0A518BWY8</accession>
<gene>
    <name evidence="1" type="primary">uxaE</name>
    <name evidence="2" type="ORF">Pan265_13310</name>
</gene>
<dbReference type="AlphaFoldDB" id="A0A518BWY8"/>
<dbReference type="RefSeq" id="WP_145445628.1">
    <property type="nucleotide sequence ID" value="NZ_CP036280.1"/>
</dbReference>
<evidence type="ECO:0000256" key="1">
    <source>
        <dbReference type="HAMAP-Rule" id="MF_02243"/>
    </source>
</evidence>
<evidence type="ECO:0000313" key="3">
    <source>
        <dbReference type="Proteomes" id="UP000320386"/>
    </source>
</evidence>
<dbReference type="EMBL" id="CP036280">
    <property type="protein sequence ID" value="QDU71481.1"/>
    <property type="molecule type" value="Genomic_DNA"/>
</dbReference>
<feature type="binding site" evidence="1">
    <location>
        <position position="237"/>
    </location>
    <ligand>
        <name>a divalent metal cation</name>
        <dbReference type="ChEBI" id="CHEBI:60240"/>
    </ligand>
</feature>
<dbReference type="EC" id="5.1.2.7" evidence="1"/>
<proteinExistence type="inferred from homology"/>
<dbReference type="InterPro" id="IPR032586">
    <property type="entry name" value="UxaE"/>
</dbReference>
<feature type="binding site" evidence="1">
    <location>
        <position position="85"/>
    </location>
    <ligand>
        <name>a divalent metal cation</name>
        <dbReference type="ChEBI" id="CHEBI:60240"/>
    </ligand>
</feature>
<feature type="binding site" evidence="1">
    <location>
        <position position="270"/>
    </location>
    <ligand>
        <name>a divalent metal cation</name>
        <dbReference type="ChEBI" id="CHEBI:60240"/>
    </ligand>
</feature>
<keyword evidence="3" id="KW-1185">Reference proteome</keyword>
<comment type="function">
    <text evidence="1">Catalyzes the epimerization of D-tagaturonate (D-TagA) to D-fructuronate (D-FruA).</text>
</comment>
<dbReference type="HAMAP" id="MF_02243">
    <property type="entry name" value="UxaE"/>
    <property type="match status" value="1"/>
</dbReference>
<organism evidence="2 3">
    <name type="scientific">Mucisphaera calidilacus</name>
    <dbReference type="NCBI Taxonomy" id="2527982"/>
    <lineage>
        <taxon>Bacteria</taxon>
        <taxon>Pseudomonadati</taxon>
        <taxon>Planctomycetota</taxon>
        <taxon>Phycisphaerae</taxon>
        <taxon>Phycisphaerales</taxon>
        <taxon>Phycisphaeraceae</taxon>
        <taxon>Mucisphaera</taxon>
    </lineage>
</organism>
<evidence type="ECO:0000313" key="2">
    <source>
        <dbReference type="EMBL" id="QDU71481.1"/>
    </source>
</evidence>
<dbReference type="Pfam" id="PF16257">
    <property type="entry name" value="UxaE"/>
    <property type="match status" value="1"/>
</dbReference>
<comment type="similarity">
    <text evidence="1">Belongs to the UxaE family.</text>
</comment>
<dbReference type="Proteomes" id="UP000320386">
    <property type="component" value="Chromosome"/>
</dbReference>
<dbReference type="GO" id="GO:0016856">
    <property type="term" value="F:racemase and epimerase activity, acting on hydroxy acids and derivatives"/>
    <property type="evidence" value="ECO:0007669"/>
    <property type="project" value="UniProtKB-UniRule"/>
</dbReference>
<dbReference type="KEGG" id="mcad:Pan265_13310"/>
<dbReference type="OrthoDB" id="9797992at2"/>